<dbReference type="PRINTS" id="PR00368">
    <property type="entry name" value="FADPNR"/>
</dbReference>
<name>A0A852YSS7_9ACTN</name>
<dbReference type="Proteomes" id="UP000548304">
    <property type="component" value="Unassembled WGS sequence"/>
</dbReference>
<dbReference type="RefSeq" id="WP_179534765.1">
    <property type="nucleotide sequence ID" value="NZ_JACBYW010000002.1"/>
</dbReference>
<protein>
    <submittedName>
        <fullName evidence="3">Cation diffusion facilitator CzcD-associated flavoprotein CzcO</fullName>
    </submittedName>
</protein>
<dbReference type="InterPro" id="IPR036188">
    <property type="entry name" value="FAD/NAD-bd_sf"/>
</dbReference>
<dbReference type="PANTHER" id="PTHR43539:SF91">
    <property type="entry name" value="FAD-DEPENDENT URATE HYDROXYLASE"/>
    <property type="match status" value="1"/>
</dbReference>
<dbReference type="SUPFAM" id="SSF51905">
    <property type="entry name" value="FAD/NAD(P)-binding domain"/>
    <property type="match status" value="1"/>
</dbReference>
<dbReference type="AlphaFoldDB" id="A0A852YSS7"/>
<feature type="domain" description="FAD/NAD(P)-binding" evidence="2">
    <location>
        <begin position="6"/>
        <end position="227"/>
    </location>
</feature>
<gene>
    <name evidence="3" type="ORF">FHR84_001596</name>
</gene>
<dbReference type="InterPro" id="IPR050982">
    <property type="entry name" value="Auxin_biosynth/cation_transpt"/>
</dbReference>
<evidence type="ECO:0000313" key="3">
    <source>
        <dbReference type="EMBL" id="NYH78274.1"/>
    </source>
</evidence>
<dbReference type="GO" id="GO:0050660">
    <property type="term" value="F:flavin adenine dinucleotide binding"/>
    <property type="evidence" value="ECO:0007669"/>
    <property type="project" value="TreeGrafter"/>
</dbReference>
<dbReference type="Pfam" id="PF07992">
    <property type="entry name" value="Pyr_redox_2"/>
    <property type="match status" value="1"/>
</dbReference>
<dbReference type="Gene3D" id="3.50.50.60">
    <property type="entry name" value="FAD/NAD(P)-binding domain"/>
    <property type="match status" value="1"/>
</dbReference>
<evidence type="ECO:0000256" key="1">
    <source>
        <dbReference type="ARBA" id="ARBA00023002"/>
    </source>
</evidence>
<accession>A0A852YSS7</accession>
<evidence type="ECO:0000259" key="2">
    <source>
        <dbReference type="Pfam" id="PF07992"/>
    </source>
</evidence>
<dbReference type="PRINTS" id="PR00411">
    <property type="entry name" value="PNDRDTASEI"/>
</dbReference>
<dbReference type="PANTHER" id="PTHR43539">
    <property type="entry name" value="FLAVIN-BINDING MONOOXYGENASE-LIKE PROTEIN (AFU_ORTHOLOGUE AFUA_4G09220)"/>
    <property type="match status" value="1"/>
</dbReference>
<evidence type="ECO:0000313" key="4">
    <source>
        <dbReference type="Proteomes" id="UP000548304"/>
    </source>
</evidence>
<dbReference type="InterPro" id="IPR023753">
    <property type="entry name" value="FAD/NAD-binding_dom"/>
</dbReference>
<proteinExistence type="predicted"/>
<sequence length="409" mass="44954">MNETVDVAVIGAGPYGLSLAAHLRAAGVSYRQFGVPLNLWRTAMPRGMYLKSQGFACSLSDPNSTHTLERFCRETGRAYADIGVPVSLDTFLEYGTWFERNHAPDVEQVLVEHLRRNGDRYELELTDGRVATARHVVVATGVEHFVRVPDVLSQLPAHLSSHASAHVDLGVFRDREVAVLGAGQSALETAALLRESGASVRIVARRNGIVWNGLPPTEERSLRRRLREPEAGLGTGWATWFYSEHPELFRRLPATTRVRLARTALGPAGAWWLRDRVDGRIPLLLQRQVDWADPTGDRVRLGLRRGSETTTLSVDHVISATGYRPDIAKLSFLDPELRGKVTTLDRTPRVGADYQSDVAGLFFVGPAVAPTFGPVMRFVYGADHASRAVTARISPARERGVSVMPGAGR</sequence>
<reference evidence="3 4" key="1">
    <citation type="submission" date="2020-07" db="EMBL/GenBank/DDBJ databases">
        <title>Genomic Encyclopedia of Type Strains, Phase III (KMG-III): the genomes of soil and plant-associated and newly described type strains.</title>
        <authorList>
            <person name="Whitman W."/>
        </authorList>
    </citation>
    <scope>NUCLEOTIDE SEQUENCE [LARGE SCALE GENOMIC DNA]</scope>
    <source>
        <strain evidence="3 4">CECT 8576</strain>
    </source>
</reference>
<organism evidence="3 4">
    <name type="scientific">Actinopolyspora biskrensis</name>
    <dbReference type="NCBI Taxonomy" id="1470178"/>
    <lineage>
        <taxon>Bacteria</taxon>
        <taxon>Bacillati</taxon>
        <taxon>Actinomycetota</taxon>
        <taxon>Actinomycetes</taxon>
        <taxon>Actinopolysporales</taxon>
        <taxon>Actinopolysporaceae</taxon>
        <taxon>Actinopolyspora</taxon>
    </lineage>
</organism>
<comment type="caution">
    <text evidence="3">The sequence shown here is derived from an EMBL/GenBank/DDBJ whole genome shotgun (WGS) entry which is preliminary data.</text>
</comment>
<dbReference type="EMBL" id="JACBYW010000002">
    <property type="protein sequence ID" value="NYH78274.1"/>
    <property type="molecule type" value="Genomic_DNA"/>
</dbReference>
<dbReference type="GO" id="GO:0004497">
    <property type="term" value="F:monooxygenase activity"/>
    <property type="evidence" value="ECO:0007669"/>
    <property type="project" value="TreeGrafter"/>
</dbReference>
<keyword evidence="4" id="KW-1185">Reference proteome</keyword>
<keyword evidence="1" id="KW-0560">Oxidoreductase</keyword>